<dbReference type="GO" id="GO:0003677">
    <property type="term" value="F:DNA binding"/>
    <property type="evidence" value="ECO:0007669"/>
    <property type="project" value="InterPro"/>
</dbReference>
<dbReference type="PANTHER" id="PTHR37038">
    <property type="entry name" value="TRANSCRIPTIONAL REGULATOR-RELATED"/>
    <property type="match status" value="1"/>
</dbReference>
<dbReference type="PANTHER" id="PTHR37038:SF14">
    <property type="entry name" value="TRANSCRIPTIONAL ACTIVATOR"/>
    <property type="match status" value="1"/>
</dbReference>
<dbReference type="InterPro" id="IPR010982">
    <property type="entry name" value="Lambda_DNA-bd_dom_sf"/>
</dbReference>
<feature type="domain" description="HTH cro/C1-type" evidence="1">
    <location>
        <begin position="9"/>
        <end position="62"/>
    </location>
</feature>
<dbReference type="AlphaFoldDB" id="A0A7X0Y4U0"/>
<dbReference type="Proteomes" id="UP000535908">
    <property type="component" value="Unassembled WGS sequence"/>
</dbReference>
<accession>A0A7X0Y4U0</accession>
<dbReference type="Gene3D" id="1.25.40.10">
    <property type="entry name" value="Tetratricopeptide repeat domain"/>
    <property type="match status" value="1"/>
</dbReference>
<sequence>MSNELGKSIKHLRTSQEFTQKQLAEGICSQSMLSRVEQGLEIPSVLIIHNICQKLGITVDSLLSLSQLDSPLIQLKKELHQLYVEHDYEILYTHLHKKTLAMFEINSQESHYYFYLGVCELKYKNNNQNGITALEYAFSLSKSHSDQALISSYLAATYYATSNEIAALKHLNHCLLFLNKQDFSSEFLPAIYFHVALCYGFVADNLTAIEYIHLGIDCCKRQTSNFYLTYLFFELGVLFIRTNRKQTGIRKIKFSLELSAYLDEQFITAELSKRRKEDIEYANNHIN</sequence>
<proteinExistence type="predicted"/>
<dbReference type="SUPFAM" id="SSF47413">
    <property type="entry name" value="lambda repressor-like DNA-binding domains"/>
    <property type="match status" value="1"/>
</dbReference>
<organism evidence="2 3">
    <name type="scientific">Listeria grandensis</name>
    <dbReference type="NCBI Taxonomy" id="1494963"/>
    <lineage>
        <taxon>Bacteria</taxon>
        <taxon>Bacillati</taxon>
        <taxon>Bacillota</taxon>
        <taxon>Bacilli</taxon>
        <taxon>Bacillales</taxon>
        <taxon>Listeriaceae</taxon>
        <taxon>Listeria</taxon>
    </lineage>
</organism>
<dbReference type="InterPro" id="IPR001387">
    <property type="entry name" value="Cro/C1-type_HTH"/>
</dbReference>
<dbReference type="EMBL" id="JAARWN010000011">
    <property type="protein sequence ID" value="MBC1936883.1"/>
    <property type="molecule type" value="Genomic_DNA"/>
</dbReference>
<dbReference type="SMART" id="SM00530">
    <property type="entry name" value="HTH_XRE"/>
    <property type="match status" value="1"/>
</dbReference>
<dbReference type="PROSITE" id="PS50943">
    <property type="entry name" value="HTH_CROC1"/>
    <property type="match status" value="1"/>
</dbReference>
<dbReference type="Pfam" id="PF01381">
    <property type="entry name" value="HTH_3"/>
    <property type="match status" value="1"/>
</dbReference>
<evidence type="ECO:0000313" key="2">
    <source>
        <dbReference type="EMBL" id="MBC1936883.1"/>
    </source>
</evidence>
<name>A0A7X0Y4U0_9LIST</name>
<dbReference type="InterPro" id="IPR011990">
    <property type="entry name" value="TPR-like_helical_dom_sf"/>
</dbReference>
<evidence type="ECO:0000313" key="3">
    <source>
        <dbReference type="Proteomes" id="UP000535908"/>
    </source>
</evidence>
<reference evidence="2 3" key="1">
    <citation type="submission" date="2020-03" db="EMBL/GenBank/DDBJ databases">
        <title>Soil Listeria distribution.</title>
        <authorList>
            <person name="Liao J."/>
            <person name="Wiedmann M."/>
        </authorList>
    </citation>
    <scope>NUCLEOTIDE SEQUENCE [LARGE SCALE GENOMIC DNA]</scope>
    <source>
        <strain evidence="2 3">FSL L7-0741</strain>
    </source>
</reference>
<evidence type="ECO:0000259" key="1">
    <source>
        <dbReference type="PROSITE" id="PS50943"/>
    </source>
</evidence>
<comment type="caution">
    <text evidence="2">The sequence shown here is derived from an EMBL/GenBank/DDBJ whole genome shotgun (WGS) entry which is preliminary data.</text>
</comment>
<gene>
    <name evidence="2" type="ORF">HCA69_10925</name>
</gene>
<dbReference type="InterPro" id="IPR053163">
    <property type="entry name" value="HTH-type_regulator_Rgg"/>
</dbReference>
<dbReference type="CDD" id="cd00093">
    <property type="entry name" value="HTH_XRE"/>
    <property type="match status" value="1"/>
</dbReference>
<protein>
    <submittedName>
        <fullName evidence="2">Helix-turn-helix transcriptional regulator</fullName>
    </submittedName>
</protein>
<dbReference type="RefSeq" id="WP_185410387.1">
    <property type="nucleotide sequence ID" value="NZ_JAARRE010000008.1"/>
</dbReference>